<dbReference type="SUPFAM" id="SSF47616">
    <property type="entry name" value="GST C-terminal domain-like"/>
    <property type="match status" value="1"/>
</dbReference>
<evidence type="ECO:0000313" key="8">
    <source>
        <dbReference type="EMBL" id="EDK31543.1"/>
    </source>
</evidence>
<dbReference type="InParanoid" id="A4VDD3"/>
<dbReference type="HOGENOM" id="CLU_039475_2_0_1"/>
<dbReference type="InterPro" id="IPR036282">
    <property type="entry name" value="Glutathione-S-Trfase_C_sf"/>
</dbReference>
<dbReference type="STRING" id="312017.A4VDD3"/>
<dbReference type="InterPro" id="IPR004046">
    <property type="entry name" value="GST_C"/>
</dbReference>
<evidence type="ECO:0000313" key="9">
    <source>
        <dbReference type="Proteomes" id="UP000009168"/>
    </source>
</evidence>
<reference evidence="9" key="1">
    <citation type="journal article" date="2006" name="PLoS Biol.">
        <title>Macronuclear genome sequence of the ciliate Tetrahymena thermophila, a model eukaryote.</title>
        <authorList>
            <person name="Eisen J.A."/>
            <person name="Coyne R.S."/>
            <person name="Wu M."/>
            <person name="Wu D."/>
            <person name="Thiagarajan M."/>
            <person name="Wortman J.R."/>
            <person name="Badger J.H."/>
            <person name="Ren Q."/>
            <person name="Amedeo P."/>
            <person name="Jones K.M."/>
            <person name="Tallon L.J."/>
            <person name="Delcher A.L."/>
            <person name="Salzberg S.L."/>
            <person name="Silva J.C."/>
            <person name="Haas B.J."/>
            <person name="Majoros W.H."/>
            <person name="Farzad M."/>
            <person name="Carlton J.M."/>
            <person name="Smith R.K. Jr."/>
            <person name="Garg J."/>
            <person name="Pearlman R.E."/>
            <person name="Karrer K.M."/>
            <person name="Sun L."/>
            <person name="Manning G."/>
            <person name="Elde N.C."/>
            <person name="Turkewitz A.P."/>
            <person name="Asai D.J."/>
            <person name="Wilkes D.E."/>
            <person name="Wang Y."/>
            <person name="Cai H."/>
            <person name="Collins K."/>
            <person name="Stewart B.A."/>
            <person name="Lee S.R."/>
            <person name="Wilamowska K."/>
            <person name="Weinberg Z."/>
            <person name="Ruzzo W.L."/>
            <person name="Wloga D."/>
            <person name="Gaertig J."/>
            <person name="Frankel J."/>
            <person name="Tsao C.-C."/>
            <person name="Gorovsky M.A."/>
            <person name="Keeling P.J."/>
            <person name="Waller R.F."/>
            <person name="Patron N.J."/>
            <person name="Cherry J.M."/>
            <person name="Stover N.A."/>
            <person name="Krieger C.J."/>
            <person name="del Toro C."/>
            <person name="Ryder H.F."/>
            <person name="Williamson S.C."/>
            <person name="Barbeau R.A."/>
            <person name="Hamilton E.P."/>
            <person name="Orias E."/>
        </authorList>
    </citation>
    <scope>NUCLEOTIDE SEQUENCE [LARGE SCALE GENOMIC DNA]</scope>
    <source>
        <strain evidence="9">SB210</strain>
    </source>
</reference>
<dbReference type="OrthoDB" id="410118at2759"/>
<evidence type="ECO:0000256" key="5">
    <source>
        <dbReference type="ARBA" id="ARBA00047960"/>
    </source>
</evidence>
<dbReference type="InterPro" id="IPR036249">
    <property type="entry name" value="Thioredoxin-like_sf"/>
</dbReference>
<dbReference type="Pfam" id="PF02798">
    <property type="entry name" value="GST_N"/>
    <property type="match status" value="1"/>
</dbReference>
<protein>
    <recommendedName>
        <fullName evidence="3">glutathione transferase</fullName>
        <ecNumber evidence="3">2.5.1.18</ecNumber>
    </recommendedName>
</protein>
<dbReference type="Pfam" id="PF14497">
    <property type="entry name" value="GST_C_3"/>
    <property type="match status" value="1"/>
</dbReference>
<dbReference type="PROSITE" id="PS50405">
    <property type="entry name" value="GST_CTER"/>
    <property type="match status" value="1"/>
</dbReference>
<dbReference type="GO" id="GO:0006749">
    <property type="term" value="P:glutathione metabolic process"/>
    <property type="evidence" value="ECO:0007669"/>
    <property type="project" value="TreeGrafter"/>
</dbReference>
<evidence type="ECO:0000256" key="2">
    <source>
        <dbReference type="ARBA" id="ARBA00005861"/>
    </source>
</evidence>
<evidence type="ECO:0000259" key="6">
    <source>
        <dbReference type="PROSITE" id="PS50404"/>
    </source>
</evidence>
<keyword evidence="4" id="KW-0808">Transferase</keyword>
<comment type="similarity">
    <text evidence="2">Belongs to the GST superfamily. Mu family.</text>
</comment>
<dbReference type="PROSITE" id="PS50404">
    <property type="entry name" value="GST_NTER"/>
    <property type="match status" value="1"/>
</dbReference>
<dbReference type="AlphaFoldDB" id="A4VDD3"/>
<dbReference type="SFLD" id="SFLDS00019">
    <property type="entry name" value="Glutathione_Transferase_(cytos"/>
    <property type="match status" value="1"/>
</dbReference>
<evidence type="ECO:0000259" key="7">
    <source>
        <dbReference type="PROSITE" id="PS50405"/>
    </source>
</evidence>
<comment type="function">
    <text evidence="1">Conjugation of reduced glutathione to a wide number of exogenous and endogenous hydrophobic electrophiles.</text>
</comment>
<dbReference type="KEGG" id="tet:TTHERM_00661538"/>
<dbReference type="RefSeq" id="XP_001470894.1">
    <property type="nucleotide sequence ID" value="XM_001470844.2"/>
</dbReference>
<dbReference type="EC" id="2.5.1.18" evidence="3"/>
<dbReference type="EMBL" id="GG662634">
    <property type="protein sequence ID" value="EDK31543.1"/>
    <property type="molecule type" value="Genomic_DNA"/>
</dbReference>
<dbReference type="InterPro" id="IPR010987">
    <property type="entry name" value="Glutathione-S-Trfase_C-like"/>
</dbReference>
<dbReference type="InterPro" id="IPR004045">
    <property type="entry name" value="Glutathione_S-Trfase_N"/>
</dbReference>
<dbReference type="InterPro" id="IPR050213">
    <property type="entry name" value="GST_superfamily"/>
</dbReference>
<dbReference type="PANTHER" id="PTHR11571:SF222">
    <property type="entry name" value="GLUTATHIONE TRANSFERASE"/>
    <property type="match status" value="1"/>
</dbReference>
<dbReference type="GeneID" id="7835926"/>
<dbReference type="Gene3D" id="1.20.1050.10">
    <property type="match status" value="1"/>
</dbReference>
<dbReference type="Gene3D" id="3.40.30.10">
    <property type="entry name" value="Glutaredoxin"/>
    <property type="match status" value="1"/>
</dbReference>
<feature type="domain" description="GST C-terminal" evidence="7">
    <location>
        <begin position="93"/>
        <end position="214"/>
    </location>
</feature>
<dbReference type="PANTHER" id="PTHR11571">
    <property type="entry name" value="GLUTATHIONE S-TRANSFERASE"/>
    <property type="match status" value="1"/>
</dbReference>
<gene>
    <name evidence="8" type="ORF">TTHERM_00661538</name>
</gene>
<organism evidence="8 9">
    <name type="scientific">Tetrahymena thermophila (strain SB210)</name>
    <dbReference type="NCBI Taxonomy" id="312017"/>
    <lineage>
        <taxon>Eukaryota</taxon>
        <taxon>Sar</taxon>
        <taxon>Alveolata</taxon>
        <taxon>Ciliophora</taxon>
        <taxon>Intramacronucleata</taxon>
        <taxon>Oligohymenophorea</taxon>
        <taxon>Hymenostomatida</taxon>
        <taxon>Tetrahymenina</taxon>
        <taxon>Tetrahymenidae</taxon>
        <taxon>Tetrahymena</taxon>
    </lineage>
</organism>
<dbReference type="OMA" id="LCYTDFE"/>
<proteinExistence type="inferred from homology"/>
<dbReference type="Proteomes" id="UP000009168">
    <property type="component" value="Unassembled WGS sequence"/>
</dbReference>
<comment type="catalytic activity">
    <reaction evidence="5">
        <text>RX + glutathione = an S-substituted glutathione + a halide anion + H(+)</text>
        <dbReference type="Rhea" id="RHEA:16437"/>
        <dbReference type="ChEBI" id="CHEBI:15378"/>
        <dbReference type="ChEBI" id="CHEBI:16042"/>
        <dbReference type="ChEBI" id="CHEBI:17792"/>
        <dbReference type="ChEBI" id="CHEBI:57925"/>
        <dbReference type="ChEBI" id="CHEBI:90779"/>
        <dbReference type="EC" id="2.5.1.18"/>
    </reaction>
</comment>
<keyword evidence="9" id="KW-1185">Reference proteome</keyword>
<dbReference type="eggNOG" id="KOG1695">
    <property type="taxonomic scope" value="Eukaryota"/>
</dbReference>
<evidence type="ECO:0000256" key="4">
    <source>
        <dbReference type="ARBA" id="ARBA00022679"/>
    </source>
</evidence>
<sequence>MSEDKLILGYWPFRGVAQTIRYLLEYLEVPYEQKSYMTYEEWFGKDKKELGADFPNLPYIKQGDFILTESYAIIIYLCKKYNRLDLLGADKNDLIRETKVHQVASAIKDTGKTIGDLCFNPKFHSVKDEVYTQKLSQMLKKTTDFLGDKQFLLGELTITDFMFYEQLQYFKNIFPESITPQLQQFIERIENIPKIKEFLNSDRIFKKQFLPPTFATWSGIE</sequence>
<name>A4VDD3_TETTS</name>
<accession>A4VDD3</accession>
<feature type="domain" description="GST N-terminal" evidence="6">
    <location>
        <begin position="4"/>
        <end position="85"/>
    </location>
</feature>
<evidence type="ECO:0000256" key="3">
    <source>
        <dbReference type="ARBA" id="ARBA00012452"/>
    </source>
</evidence>
<dbReference type="GO" id="GO:0004364">
    <property type="term" value="F:glutathione transferase activity"/>
    <property type="evidence" value="ECO:0007669"/>
    <property type="project" value="UniProtKB-EC"/>
</dbReference>
<dbReference type="InterPro" id="IPR040079">
    <property type="entry name" value="Glutathione_S-Trfase"/>
</dbReference>
<dbReference type="SUPFAM" id="SSF52833">
    <property type="entry name" value="Thioredoxin-like"/>
    <property type="match status" value="1"/>
</dbReference>
<evidence type="ECO:0000256" key="1">
    <source>
        <dbReference type="ARBA" id="ARBA00003701"/>
    </source>
</evidence>